<evidence type="ECO:0000313" key="1">
    <source>
        <dbReference type="EMBL" id="GGJ78561.1"/>
    </source>
</evidence>
<keyword evidence="2" id="KW-1185">Reference proteome</keyword>
<proteinExistence type="predicted"/>
<organism evidence="1 2">
    <name type="scientific">Pilimelia anulata</name>
    <dbReference type="NCBI Taxonomy" id="53371"/>
    <lineage>
        <taxon>Bacteria</taxon>
        <taxon>Bacillati</taxon>
        <taxon>Actinomycetota</taxon>
        <taxon>Actinomycetes</taxon>
        <taxon>Micromonosporales</taxon>
        <taxon>Micromonosporaceae</taxon>
        <taxon>Pilimelia</taxon>
    </lineage>
</organism>
<gene>
    <name evidence="1" type="ORF">GCM10010123_05650</name>
</gene>
<evidence type="ECO:0000313" key="2">
    <source>
        <dbReference type="Proteomes" id="UP000649739"/>
    </source>
</evidence>
<accession>A0A8J3B373</accession>
<reference evidence="1" key="1">
    <citation type="journal article" date="2014" name="Int. J. Syst. Evol. Microbiol.">
        <title>Complete genome sequence of Corynebacterium casei LMG S-19264T (=DSM 44701T), isolated from a smear-ripened cheese.</title>
        <authorList>
            <consortium name="US DOE Joint Genome Institute (JGI-PGF)"/>
            <person name="Walter F."/>
            <person name="Albersmeier A."/>
            <person name="Kalinowski J."/>
            <person name="Ruckert C."/>
        </authorList>
    </citation>
    <scope>NUCLEOTIDE SEQUENCE</scope>
    <source>
        <strain evidence="1">JCM 3090</strain>
    </source>
</reference>
<sequence>MSFAVTVLPPFGGHRWLCVEGAVDAATVGDVHDLARLAVASPGTRKLTLDLTAAHVSAELAGTLVGDIAGPARARGVEVATFGHATAPMPAPAVVPVAVPPVALALATG</sequence>
<dbReference type="Proteomes" id="UP000649739">
    <property type="component" value="Unassembled WGS sequence"/>
</dbReference>
<dbReference type="RefSeq" id="WP_189168398.1">
    <property type="nucleotide sequence ID" value="NZ_BMQB01000001.1"/>
</dbReference>
<comment type="caution">
    <text evidence="1">The sequence shown here is derived from an EMBL/GenBank/DDBJ whole genome shotgun (WGS) entry which is preliminary data.</text>
</comment>
<protein>
    <submittedName>
        <fullName evidence="1">Uncharacterized protein</fullName>
    </submittedName>
</protein>
<dbReference type="EMBL" id="BMQB01000001">
    <property type="protein sequence ID" value="GGJ78561.1"/>
    <property type="molecule type" value="Genomic_DNA"/>
</dbReference>
<name>A0A8J3B373_9ACTN</name>
<dbReference type="AlphaFoldDB" id="A0A8J3B373"/>
<reference evidence="1" key="2">
    <citation type="submission" date="2020-09" db="EMBL/GenBank/DDBJ databases">
        <authorList>
            <person name="Sun Q."/>
            <person name="Ohkuma M."/>
        </authorList>
    </citation>
    <scope>NUCLEOTIDE SEQUENCE</scope>
    <source>
        <strain evidence="1">JCM 3090</strain>
    </source>
</reference>